<keyword evidence="3" id="KW-1133">Transmembrane helix</keyword>
<evidence type="ECO:0000256" key="2">
    <source>
        <dbReference type="ARBA" id="ARBA00022692"/>
    </source>
</evidence>
<dbReference type="Gene3D" id="3.40.50.2300">
    <property type="match status" value="2"/>
</dbReference>
<feature type="domain" description="Receptor ligand binding region" evidence="5">
    <location>
        <begin position="92"/>
        <end position="347"/>
    </location>
</feature>
<evidence type="ECO:0000256" key="4">
    <source>
        <dbReference type="ARBA" id="ARBA00023136"/>
    </source>
</evidence>
<comment type="caution">
    <text evidence="6">The sequence shown here is derived from an EMBL/GenBank/DDBJ whole genome shotgun (WGS) entry which is preliminary data.</text>
</comment>
<proteinExistence type="predicted"/>
<evidence type="ECO:0000259" key="5">
    <source>
        <dbReference type="Pfam" id="PF01094"/>
    </source>
</evidence>
<evidence type="ECO:0000256" key="3">
    <source>
        <dbReference type="ARBA" id="ARBA00022989"/>
    </source>
</evidence>
<dbReference type="OrthoDB" id="5984008at2759"/>
<dbReference type="Proteomes" id="UP000230750">
    <property type="component" value="Unassembled WGS sequence"/>
</dbReference>
<dbReference type="GO" id="GO:0016020">
    <property type="term" value="C:membrane"/>
    <property type="evidence" value="ECO:0007669"/>
    <property type="project" value="UniProtKB-SubCell"/>
</dbReference>
<dbReference type="SUPFAM" id="SSF53822">
    <property type="entry name" value="Periplasmic binding protein-like I"/>
    <property type="match status" value="1"/>
</dbReference>
<comment type="subcellular location">
    <subcellularLocation>
        <location evidence="1">Membrane</location>
    </subcellularLocation>
</comment>
<protein>
    <submittedName>
        <fullName evidence="6">Putative glutamate receptor 1</fullName>
    </submittedName>
</protein>
<organism evidence="6 7">
    <name type="scientific">Stichopus japonicus</name>
    <name type="common">Sea cucumber</name>
    <dbReference type="NCBI Taxonomy" id="307972"/>
    <lineage>
        <taxon>Eukaryota</taxon>
        <taxon>Metazoa</taxon>
        <taxon>Echinodermata</taxon>
        <taxon>Eleutherozoa</taxon>
        <taxon>Echinozoa</taxon>
        <taxon>Holothuroidea</taxon>
        <taxon>Aspidochirotacea</taxon>
        <taxon>Aspidochirotida</taxon>
        <taxon>Stichopodidae</taxon>
        <taxon>Apostichopus</taxon>
    </lineage>
</organism>
<accession>A0A2G8JNL1</accession>
<sequence>MSHCVFYGRYTDKDEEYKRIVDDANDHVGDDLRVTHFLPELINNEKIFYSNINQALRVGICNRVENTNLRALVVPNDICDECRNIGGIAGDAVNPVLTTDLSYDSNAIKLYPSKEDLTELFISLVNYTKWRDFIIIYDHGAGECVCRRKDCGGHDGTNTKIPMGITPYQVTDLKDLRDKLRNSRVKNILLFCEFEEIALDVIQMAIDDDLMTDSYHWMLGNINLPLIYGQIDKIRLGRAYVTRLVMDFGGTPGRFTTQKAEPLDEWPYRLRLTYDAVLTVYEAFKLHLARSNNQYPRQTSKCPGSDDSGNEMSTLMEDLKRVNFEGMSGPVNFDQRGNRVNYTINIYMGKGLTVYFHSDLRKQPLGTWTQDIRSWELQNNRKWENGNNRLHMRAFRNADLDFIKISSLVEAPYLVDDSERGFYGFIPEVLRK</sequence>
<evidence type="ECO:0000313" key="6">
    <source>
        <dbReference type="EMBL" id="PIK37299.1"/>
    </source>
</evidence>
<dbReference type="EMBL" id="MRZV01001523">
    <property type="protein sequence ID" value="PIK37299.1"/>
    <property type="molecule type" value="Genomic_DNA"/>
</dbReference>
<keyword evidence="6" id="KW-0675">Receptor</keyword>
<evidence type="ECO:0000256" key="1">
    <source>
        <dbReference type="ARBA" id="ARBA00004370"/>
    </source>
</evidence>
<dbReference type="AlphaFoldDB" id="A0A2G8JNL1"/>
<keyword evidence="7" id="KW-1185">Reference proteome</keyword>
<keyword evidence="4" id="KW-0472">Membrane</keyword>
<reference evidence="6 7" key="1">
    <citation type="journal article" date="2017" name="PLoS Biol.">
        <title>The sea cucumber genome provides insights into morphological evolution and visceral regeneration.</title>
        <authorList>
            <person name="Zhang X."/>
            <person name="Sun L."/>
            <person name="Yuan J."/>
            <person name="Sun Y."/>
            <person name="Gao Y."/>
            <person name="Zhang L."/>
            <person name="Li S."/>
            <person name="Dai H."/>
            <person name="Hamel J.F."/>
            <person name="Liu C."/>
            <person name="Yu Y."/>
            <person name="Liu S."/>
            <person name="Lin W."/>
            <person name="Guo K."/>
            <person name="Jin S."/>
            <person name="Xu P."/>
            <person name="Storey K.B."/>
            <person name="Huan P."/>
            <person name="Zhang T."/>
            <person name="Zhou Y."/>
            <person name="Zhang J."/>
            <person name="Lin C."/>
            <person name="Li X."/>
            <person name="Xing L."/>
            <person name="Huo D."/>
            <person name="Sun M."/>
            <person name="Wang L."/>
            <person name="Mercier A."/>
            <person name="Li F."/>
            <person name="Yang H."/>
            <person name="Xiang J."/>
        </authorList>
    </citation>
    <scope>NUCLEOTIDE SEQUENCE [LARGE SCALE GENOMIC DNA]</scope>
    <source>
        <strain evidence="6">Shaxun</strain>
        <tissue evidence="6">Muscle</tissue>
    </source>
</reference>
<keyword evidence="2" id="KW-0812">Transmembrane</keyword>
<name>A0A2G8JNL1_STIJA</name>
<dbReference type="Pfam" id="PF01094">
    <property type="entry name" value="ANF_receptor"/>
    <property type="match status" value="1"/>
</dbReference>
<dbReference type="InterPro" id="IPR001828">
    <property type="entry name" value="ANF_lig-bd_rcpt"/>
</dbReference>
<dbReference type="InterPro" id="IPR028082">
    <property type="entry name" value="Peripla_BP_I"/>
</dbReference>
<evidence type="ECO:0000313" key="7">
    <source>
        <dbReference type="Proteomes" id="UP000230750"/>
    </source>
</evidence>
<gene>
    <name evidence="6" type="ORF">BSL78_25859</name>
</gene>
<dbReference type="STRING" id="307972.A0A2G8JNL1"/>